<gene>
    <name evidence="1" type="ORF">JRG66_14530</name>
</gene>
<accession>A0ABY6NQF5</accession>
<dbReference type="Gene3D" id="2.120.10.30">
    <property type="entry name" value="TolB, C-terminal domain"/>
    <property type="match status" value="1"/>
</dbReference>
<organism evidence="1 2">
    <name type="scientific">Salinimicrobium tongyeongense</name>
    <dbReference type="NCBI Taxonomy" id="2809707"/>
    <lineage>
        <taxon>Bacteria</taxon>
        <taxon>Pseudomonadati</taxon>
        <taxon>Bacteroidota</taxon>
        <taxon>Flavobacteriia</taxon>
        <taxon>Flavobacteriales</taxon>
        <taxon>Flavobacteriaceae</taxon>
        <taxon>Salinimicrobium</taxon>
    </lineage>
</organism>
<keyword evidence="2" id="KW-1185">Reference proteome</keyword>
<dbReference type="Proteomes" id="UP001163981">
    <property type="component" value="Chromosome"/>
</dbReference>
<evidence type="ECO:0000313" key="1">
    <source>
        <dbReference type="EMBL" id="UZH55150.1"/>
    </source>
</evidence>
<sequence>MKPVLILLIFFGSVSYAQQKEPDFKLEGFSHPESVVYDEQRQEYYVSNIGDKQEGDGFISKVSKNGKKTDHSWITGLNDPKGLLIAGNHLYVSDVNRLVKMDMESGKIISEIPVQGSKSLNDLTKDEAGNIYFSDLAKSSIYVLKPSGEIEEWLNSDQLENPNGLLMTRDYLLVAAWGKEEPGHFLQVDRQTKEIGQISKGIGNLDGLQQIEEGEYYISDWASGKIYKISLEGTLEEVLTTAKSSGDIYYDNKDQKLYVPMNRQNEVWIYTLK</sequence>
<evidence type="ECO:0000313" key="2">
    <source>
        <dbReference type="Proteomes" id="UP001163981"/>
    </source>
</evidence>
<protein>
    <submittedName>
        <fullName evidence="1">SMP-30/gluconolactonase/LRE family protein</fullName>
    </submittedName>
</protein>
<dbReference type="RefSeq" id="WP_265163496.1">
    <property type="nucleotide sequence ID" value="NZ_CP069620.1"/>
</dbReference>
<dbReference type="InterPro" id="IPR011042">
    <property type="entry name" value="6-blade_b-propeller_TolB-like"/>
</dbReference>
<proteinExistence type="predicted"/>
<dbReference type="SUPFAM" id="SSF63829">
    <property type="entry name" value="Calcium-dependent phosphotriesterase"/>
    <property type="match status" value="1"/>
</dbReference>
<dbReference type="EMBL" id="CP069620">
    <property type="protein sequence ID" value="UZH55150.1"/>
    <property type="molecule type" value="Genomic_DNA"/>
</dbReference>
<name>A0ABY6NQF5_9FLAO</name>
<reference evidence="1" key="1">
    <citation type="submission" date="2021-02" db="EMBL/GenBank/DDBJ databases">
        <title>Salinimicrobium sp. nov. isolated from seawater in Tongyeong, Republic of Korea.</title>
        <authorList>
            <person name="Lee S.-J."/>
        </authorList>
    </citation>
    <scope>NUCLEOTIDE SEQUENCE</scope>
    <source>
        <strain evidence="1">HN-2-9-2</strain>
    </source>
</reference>